<gene>
    <name evidence="2" type="ORF">PWYN_11165</name>
</gene>
<comment type="caution">
    <text evidence="2">The sequence shown here is derived from an EMBL/GenBank/DDBJ whole genome shotgun (WGS) entry which is preliminary data.</text>
</comment>
<evidence type="ECO:0000259" key="1">
    <source>
        <dbReference type="Pfam" id="PF13472"/>
    </source>
</evidence>
<dbReference type="InterPro" id="IPR051532">
    <property type="entry name" value="Ester_Hydrolysis_Enzymes"/>
</dbReference>
<dbReference type="AlphaFoldDB" id="A0A098MBA5"/>
<name>A0A098MBA5_9BACL</name>
<dbReference type="STRING" id="268407.PWYN_11165"/>
<dbReference type="SUPFAM" id="SSF52266">
    <property type="entry name" value="SGNH hydrolase"/>
    <property type="match status" value="1"/>
</dbReference>
<reference evidence="2 3" key="1">
    <citation type="submission" date="2014-08" db="EMBL/GenBank/DDBJ databases">
        <authorList>
            <person name="den Bakker H.C."/>
        </authorList>
    </citation>
    <scope>NUCLEOTIDE SEQUENCE [LARGE SCALE GENOMIC DNA]</scope>
    <source>
        <strain evidence="2 3">DSM 18334</strain>
    </source>
</reference>
<proteinExistence type="predicted"/>
<feature type="domain" description="SGNH hydrolase-type esterase" evidence="1">
    <location>
        <begin position="14"/>
        <end position="203"/>
    </location>
</feature>
<accession>A0A098MBA5</accession>
<keyword evidence="3" id="KW-1185">Reference proteome</keyword>
<dbReference type="PANTHER" id="PTHR30383:SF27">
    <property type="entry name" value="SPORE GERMINATION LIPASE LIPC"/>
    <property type="match status" value="1"/>
</dbReference>
<dbReference type="InterPro" id="IPR013830">
    <property type="entry name" value="SGNH_hydro"/>
</dbReference>
<dbReference type="Pfam" id="PF13472">
    <property type="entry name" value="Lipase_GDSL_2"/>
    <property type="match status" value="1"/>
</dbReference>
<dbReference type="Proteomes" id="UP000029734">
    <property type="component" value="Unassembled WGS sequence"/>
</dbReference>
<organism evidence="2 3">
    <name type="scientific">Paenibacillus wynnii</name>
    <dbReference type="NCBI Taxonomy" id="268407"/>
    <lineage>
        <taxon>Bacteria</taxon>
        <taxon>Bacillati</taxon>
        <taxon>Bacillota</taxon>
        <taxon>Bacilli</taxon>
        <taxon>Bacillales</taxon>
        <taxon>Paenibacillaceae</taxon>
        <taxon>Paenibacillus</taxon>
    </lineage>
</organism>
<reference evidence="2 3" key="2">
    <citation type="submission" date="2014-10" db="EMBL/GenBank/DDBJ databases">
        <title>Comparative genomics of the Paenibacillus odorifer group.</title>
        <authorList>
            <person name="Tsai Y.-C."/>
            <person name="Martin N."/>
            <person name="Korlach J."/>
            <person name="Wiedmann M."/>
        </authorList>
    </citation>
    <scope>NUCLEOTIDE SEQUENCE [LARGE SCALE GENOMIC DNA]</scope>
    <source>
        <strain evidence="2 3">DSM 18334</strain>
    </source>
</reference>
<evidence type="ECO:0000313" key="3">
    <source>
        <dbReference type="Proteomes" id="UP000029734"/>
    </source>
</evidence>
<protein>
    <recommendedName>
        <fullName evidence="1">SGNH hydrolase-type esterase domain-containing protein</fullName>
    </recommendedName>
</protein>
<evidence type="ECO:0000313" key="2">
    <source>
        <dbReference type="EMBL" id="KGE19835.1"/>
    </source>
</evidence>
<dbReference type="EMBL" id="JQCR01000002">
    <property type="protein sequence ID" value="KGE19835.1"/>
    <property type="molecule type" value="Genomic_DNA"/>
</dbReference>
<dbReference type="InterPro" id="IPR036514">
    <property type="entry name" value="SGNH_hydro_sf"/>
</dbReference>
<dbReference type="GO" id="GO:0004622">
    <property type="term" value="F:phosphatidylcholine lysophospholipase activity"/>
    <property type="evidence" value="ECO:0007669"/>
    <property type="project" value="TreeGrafter"/>
</dbReference>
<sequence length="218" mass="24397">MNGEGRIMRYRYTAIGDSLTTGFGALPGNGFVPVYSRMAEARLRSKVVYTNLGVNGLTTGELEQRLRGNSMYRQALQEADLITLSIGGNDLIRAAKSSAGQQGSTPVVLRKALQECQKNFDGIMGTLWQLKRNSASPYIIRIVGLYNPYPRLDEASNWVMQFNRHASQYNSRSCGFASIYNSFAGNERELLFLDHIHPNKRGYYVIAEKLNHLGYGML</sequence>
<dbReference type="eggNOG" id="COG2755">
    <property type="taxonomic scope" value="Bacteria"/>
</dbReference>
<dbReference type="PANTHER" id="PTHR30383">
    <property type="entry name" value="THIOESTERASE 1/PROTEASE 1/LYSOPHOSPHOLIPASE L1"/>
    <property type="match status" value="1"/>
</dbReference>
<dbReference type="Gene3D" id="3.40.50.1110">
    <property type="entry name" value="SGNH hydrolase"/>
    <property type="match status" value="1"/>
</dbReference>